<evidence type="ECO:0000313" key="10">
    <source>
        <dbReference type="EMBL" id="AYB44560.1"/>
    </source>
</evidence>
<dbReference type="Pfam" id="PF25198">
    <property type="entry name" value="Spore_GerAC_N"/>
    <property type="match status" value="1"/>
</dbReference>
<dbReference type="NCBIfam" id="TIGR02887">
    <property type="entry name" value="spore_ger_x_C"/>
    <property type="match status" value="1"/>
</dbReference>
<sequence>MNRKLNLLILIVTASLLLNGCWDSQELNSLSIVSATSIDRSEDEWVISFQVVIPQSIATQTGGGSGGSQSPITIFSTRGKTIREAMQNANLEAPRALFFAHNSVLIINEQVVRNEGVQQILDFFLRPVESRETMSVLLTKGKASNLLEVLIPLEKITGNAIQRVITQGQENLSQVKNMKLIDFASMVANPYQSAMAPELRVSGDQEEQSTLDALKSTRNKAVIKLGDLGVFRGDKLVGWMKRKESRGVAWLSNSVKNLIIVTPCSDRDTNLLSSYRVIQSSTRVDPKLVNGSVNLMVHIQTKGALDETSCTMDLTKPEVITNLEDTIAEQIQEEIYASWKRMKDLNVDVVGFLDMIHRRYPAAGKRLSKLEQPLQELELDLNIEVTVEHTNMINKPFSNLIESNK</sequence>
<reference evidence="10 11" key="1">
    <citation type="submission" date="2018-09" db="EMBL/GenBank/DDBJ databases">
        <title>Genome Sequence of Paenibacillus lautus Strain E7593-69, Azo Dye-Degrading Bacteria, Isolated from Commercial Tattoo Inks.</title>
        <authorList>
            <person name="Nho S.W."/>
            <person name="Kim S.-J."/>
            <person name="Kweon O."/>
            <person name="Cerniglia C.E."/>
        </authorList>
    </citation>
    <scope>NUCLEOTIDE SEQUENCE [LARGE SCALE GENOMIC DNA]</scope>
    <source>
        <strain evidence="10 11">E7593-69</strain>
    </source>
</reference>
<dbReference type="InterPro" id="IPR038501">
    <property type="entry name" value="Spore_GerAC_C_sf"/>
</dbReference>
<evidence type="ECO:0000313" key="11">
    <source>
        <dbReference type="Proteomes" id="UP000266552"/>
    </source>
</evidence>
<dbReference type="InterPro" id="IPR057336">
    <property type="entry name" value="GerAC_N"/>
</dbReference>
<dbReference type="RefSeq" id="WP_119848448.1">
    <property type="nucleotide sequence ID" value="NZ_CP032412.1"/>
</dbReference>
<keyword evidence="5" id="KW-0472">Membrane</keyword>
<dbReference type="Gene3D" id="6.20.190.10">
    <property type="entry name" value="Nutrient germinant receptor protein C, domain 1"/>
    <property type="match status" value="1"/>
</dbReference>
<evidence type="ECO:0000256" key="1">
    <source>
        <dbReference type="ARBA" id="ARBA00004635"/>
    </source>
</evidence>
<evidence type="ECO:0000259" key="8">
    <source>
        <dbReference type="Pfam" id="PF05504"/>
    </source>
</evidence>
<proteinExistence type="inferred from homology"/>
<dbReference type="InterPro" id="IPR008844">
    <property type="entry name" value="Spore_GerAC-like"/>
</dbReference>
<protein>
    <submittedName>
        <fullName evidence="10">Ger(X)C family spore germination protein</fullName>
    </submittedName>
</protein>
<accession>A0A385TJ82</accession>
<dbReference type="InterPro" id="IPR046953">
    <property type="entry name" value="Spore_GerAC-like_C"/>
</dbReference>
<evidence type="ECO:0000259" key="9">
    <source>
        <dbReference type="Pfam" id="PF25198"/>
    </source>
</evidence>
<gene>
    <name evidence="10" type="ORF">D5F53_15340</name>
</gene>
<evidence type="ECO:0000256" key="4">
    <source>
        <dbReference type="ARBA" id="ARBA00022729"/>
    </source>
</evidence>
<keyword evidence="6" id="KW-0564">Palmitate</keyword>
<feature type="domain" description="Spore germination GerAC-like C-terminal" evidence="8">
    <location>
        <begin position="228"/>
        <end position="390"/>
    </location>
</feature>
<comment type="similarity">
    <text evidence="2">Belongs to the GerABKC lipoprotein family.</text>
</comment>
<dbReference type="Pfam" id="PF05504">
    <property type="entry name" value="Spore_GerAC"/>
    <property type="match status" value="1"/>
</dbReference>
<keyword evidence="7" id="KW-0449">Lipoprotein</keyword>
<evidence type="ECO:0000256" key="6">
    <source>
        <dbReference type="ARBA" id="ARBA00023139"/>
    </source>
</evidence>
<keyword evidence="3" id="KW-0309">Germination</keyword>
<dbReference type="Proteomes" id="UP000266552">
    <property type="component" value="Chromosome"/>
</dbReference>
<dbReference type="PANTHER" id="PTHR35789">
    <property type="entry name" value="SPORE GERMINATION PROTEIN B3"/>
    <property type="match status" value="1"/>
</dbReference>
<dbReference type="EMBL" id="CP032412">
    <property type="protein sequence ID" value="AYB44560.1"/>
    <property type="molecule type" value="Genomic_DNA"/>
</dbReference>
<keyword evidence="11" id="KW-1185">Reference proteome</keyword>
<evidence type="ECO:0000256" key="7">
    <source>
        <dbReference type="ARBA" id="ARBA00023288"/>
    </source>
</evidence>
<evidence type="ECO:0000256" key="2">
    <source>
        <dbReference type="ARBA" id="ARBA00007886"/>
    </source>
</evidence>
<dbReference type="GO" id="GO:0016020">
    <property type="term" value="C:membrane"/>
    <property type="evidence" value="ECO:0007669"/>
    <property type="project" value="UniProtKB-SubCell"/>
</dbReference>
<keyword evidence="4" id="KW-0732">Signal</keyword>
<evidence type="ECO:0000256" key="3">
    <source>
        <dbReference type="ARBA" id="ARBA00022544"/>
    </source>
</evidence>
<dbReference type="Gene3D" id="3.30.300.210">
    <property type="entry name" value="Nutrient germinant receptor protein C, domain 3"/>
    <property type="match status" value="1"/>
</dbReference>
<evidence type="ECO:0000256" key="5">
    <source>
        <dbReference type="ARBA" id="ARBA00023136"/>
    </source>
</evidence>
<organism evidence="10 11">
    <name type="scientific">Paenibacillus lautus</name>
    <name type="common">Bacillus lautus</name>
    <dbReference type="NCBI Taxonomy" id="1401"/>
    <lineage>
        <taxon>Bacteria</taxon>
        <taxon>Bacillati</taxon>
        <taxon>Bacillota</taxon>
        <taxon>Bacilli</taxon>
        <taxon>Bacillales</taxon>
        <taxon>Paenibacillaceae</taxon>
        <taxon>Paenibacillus</taxon>
    </lineage>
</organism>
<name>A0A385TJ82_PAELA</name>
<dbReference type="GO" id="GO:0009847">
    <property type="term" value="P:spore germination"/>
    <property type="evidence" value="ECO:0007669"/>
    <property type="project" value="InterPro"/>
</dbReference>
<dbReference type="PANTHER" id="PTHR35789:SF1">
    <property type="entry name" value="SPORE GERMINATION PROTEIN B3"/>
    <property type="match status" value="1"/>
</dbReference>
<feature type="domain" description="Spore germination protein N-terminal" evidence="9">
    <location>
        <begin position="23"/>
        <end position="200"/>
    </location>
</feature>
<dbReference type="KEGG" id="plw:D5F53_15340"/>
<dbReference type="AlphaFoldDB" id="A0A385TJ82"/>
<comment type="subcellular location">
    <subcellularLocation>
        <location evidence="1">Membrane</location>
        <topology evidence="1">Lipid-anchor</topology>
    </subcellularLocation>
</comment>